<evidence type="ECO:0000256" key="5">
    <source>
        <dbReference type="ARBA" id="ARBA00044503"/>
    </source>
</evidence>
<evidence type="ECO:0000256" key="2">
    <source>
        <dbReference type="ARBA" id="ARBA00022670"/>
    </source>
</evidence>
<organism evidence="7 8">
    <name type="scientific">Natribacillus halophilus</name>
    <dbReference type="NCBI Taxonomy" id="549003"/>
    <lineage>
        <taxon>Bacteria</taxon>
        <taxon>Bacillati</taxon>
        <taxon>Bacillota</taxon>
        <taxon>Bacilli</taxon>
        <taxon>Bacillales</taxon>
        <taxon>Bacillaceae</taxon>
        <taxon>Natribacillus</taxon>
    </lineage>
</organism>
<accession>A0A1G8LQW1</accession>
<keyword evidence="2" id="KW-0645">Protease</keyword>
<dbReference type="GO" id="GO:0042254">
    <property type="term" value="P:ribosome biogenesis"/>
    <property type="evidence" value="ECO:0007669"/>
    <property type="project" value="UniProtKB-KW"/>
</dbReference>
<dbReference type="Proteomes" id="UP000198853">
    <property type="component" value="Unassembled WGS sequence"/>
</dbReference>
<dbReference type="GO" id="GO:0008234">
    <property type="term" value="F:cysteine-type peptidase activity"/>
    <property type="evidence" value="ECO:0007669"/>
    <property type="project" value="UniProtKB-KW"/>
</dbReference>
<name>A0A1G8LQW1_9BACI</name>
<gene>
    <name evidence="7" type="ORF">SAMN04488123_103226</name>
</gene>
<dbReference type="GO" id="GO:0006508">
    <property type="term" value="P:proteolysis"/>
    <property type="evidence" value="ECO:0007669"/>
    <property type="project" value="UniProtKB-KW"/>
</dbReference>
<dbReference type="AlphaFoldDB" id="A0A1G8LQW1"/>
<dbReference type="PANTHER" id="PTHR39178:SF1">
    <property type="entry name" value="RIBOSOMAL-PROCESSING CYSTEINE PROTEASE PRP"/>
    <property type="match status" value="1"/>
</dbReference>
<keyword evidence="4" id="KW-0788">Thiol protease</keyword>
<evidence type="ECO:0000256" key="4">
    <source>
        <dbReference type="ARBA" id="ARBA00022807"/>
    </source>
</evidence>
<keyword evidence="3" id="KW-0378">Hydrolase</keyword>
<evidence type="ECO:0000256" key="6">
    <source>
        <dbReference type="ARBA" id="ARBA00044538"/>
    </source>
</evidence>
<dbReference type="Pfam" id="PF04327">
    <property type="entry name" value="Peptidase_Prp"/>
    <property type="match status" value="1"/>
</dbReference>
<dbReference type="PANTHER" id="PTHR39178">
    <property type="entry name" value="HYPOTHETICAL RIBOSOME-ASSOCIATED PROTEIN"/>
    <property type="match status" value="1"/>
</dbReference>
<keyword evidence="8" id="KW-1185">Reference proteome</keyword>
<dbReference type="InterPro" id="IPR036764">
    <property type="entry name" value="Peptidase_Prp_sf"/>
</dbReference>
<dbReference type="OrthoDB" id="48998at2"/>
<reference evidence="7 8" key="1">
    <citation type="submission" date="2016-10" db="EMBL/GenBank/DDBJ databases">
        <authorList>
            <person name="de Groot N.N."/>
        </authorList>
    </citation>
    <scope>NUCLEOTIDE SEQUENCE [LARGE SCALE GENOMIC DNA]</scope>
    <source>
        <strain evidence="7 8">DSM 21771</strain>
    </source>
</reference>
<comment type="similarity">
    <text evidence="5">Belongs to the Prp family.</text>
</comment>
<dbReference type="EMBL" id="FNEN01000003">
    <property type="protein sequence ID" value="SDI58074.1"/>
    <property type="molecule type" value="Genomic_DNA"/>
</dbReference>
<keyword evidence="1" id="KW-0690">Ribosome biogenesis</keyword>
<dbReference type="CDD" id="cd16332">
    <property type="entry name" value="Prp-like"/>
    <property type="match status" value="1"/>
</dbReference>
<evidence type="ECO:0000256" key="1">
    <source>
        <dbReference type="ARBA" id="ARBA00022517"/>
    </source>
</evidence>
<evidence type="ECO:0000256" key="3">
    <source>
        <dbReference type="ARBA" id="ARBA00022801"/>
    </source>
</evidence>
<sequence length="112" mass="11903">MIQMTIVRDREDRTIQSFTLSGHANADEYGEDIVCAGVSAVAIGTVNAIETLCASPLAVEQAGDGGGYLQGVVPEGWEGREAEDGQLLLEGMLVAIQGIQVSYSDFIQVTER</sequence>
<dbReference type="RefSeq" id="WP_090396794.1">
    <property type="nucleotide sequence ID" value="NZ_FNEN01000003.1"/>
</dbReference>
<protein>
    <recommendedName>
        <fullName evidence="6">Ribosomal processing cysteine protease Prp</fullName>
    </recommendedName>
</protein>
<evidence type="ECO:0000313" key="8">
    <source>
        <dbReference type="Proteomes" id="UP000198853"/>
    </source>
</evidence>
<dbReference type="SUPFAM" id="SSF118010">
    <property type="entry name" value="TM1457-like"/>
    <property type="match status" value="1"/>
</dbReference>
<evidence type="ECO:0000313" key="7">
    <source>
        <dbReference type="EMBL" id="SDI58074.1"/>
    </source>
</evidence>
<proteinExistence type="inferred from homology"/>
<dbReference type="InterPro" id="IPR007422">
    <property type="entry name" value="Peptidase_Prp"/>
</dbReference>
<dbReference type="Gene3D" id="3.30.70.1490">
    <property type="entry name" value="Cysteine protease Prp"/>
    <property type="match status" value="1"/>
</dbReference>